<gene>
    <name evidence="2" type="ORF">Golob_021569</name>
</gene>
<keyword evidence="3" id="KW-1185">Reference proteome</keyword>
<feature type="non-terminal residue" evidence="2">
    <location>
        <position position="106"/>
    </location>
</feature>
<feature type="region of interest" description="Disordered" evidence="1">
    <location>
        <begin position="78"/>
        <end position="106"/>
    </location>
</feature>
<dbReference type="AlphaFoldDB" id="A0A7J8LDW8"/>
<dbReference type="EMBL" id="JABEZX010000002">
    <property type="protein sequence ID" value="MBA0550634.1"/>
    <property type="molecule type" value="Genomic_DNA"/>
</dbReference>
<name>A0A7J8LDW8_9ROSI</name>
<proteinExistence type="predicted"/>
<organism evidence="2 3">
    <name type="scientific">Gossypium lobatum</name>
    <dbReference type="NCBI Taxonomy" id="34289"/>
    <lineage>
        <taxon>Eukaryota</taxon>
        <taxon>Viridiplantae</taxon>
        <taxon>Streptophyta</taxon>
        <taxon>Embryophyta</taxon>
        <taxon>Tracheophyta</taxon>
        <taxon>Spermatophyta</taxon>
        <taxon>Magnoliopsida</taxon>
        <taxon>eudicotyledons</taxon>
        <taxon>Gunneridae</taxon>
        <taxon>Pentapetalae</taxon>
        <taxon>rosids</taxon>
        <taxon>malvids</taxon>
        <taxon>Malvales</taxon>
        <taxon>Malvaceae</taxon>
        <taxon>Malvoideae</taxon>
        <taxon>Gossypium</taxon>
    </lineage>
</organism>
<evidence type="ECO:0000256" key="1">
    <source>
        <dbReference type="SAM" id="MobiDB-lite"/>
    </source>
</evidence>
<sequence>MIRYIREEKVGLLFPHLITTLWKKAKAPMGQSKRWFHHNLTQDVEWIKQRMPVVEPLFEDYARRHKLRIPKFPTLEVNQSQDHNIDDEEDQKKKTKKKMIMTGTQM</sequence>
<evidence type="ECO:0000313" key="2">
    <source>
        <dbReference type="EMBL" id="MBA0550634.1"/>
    </source>
</evidence>
<evidence type="ECO:0000313" key="3">
    <source>
        <dbReference type="Proteomes" id="UP000593572"/>
    </source>
</evidence>
<comment type="caution">
    <text evidence="2">The sequence shown here is derived from an EMBL/GenBank/DDBJ whole genome shotgun (WGS) entry which is preliminary data.</text>
</comment>
<protein>
    <submittedName>
        <fullName evidence="2">Uncharacterized protein</fullName>
    </submittedName>
</protein>
<dbReference type="Proteomes" id="UP000593572">
    <property type="component" value="Unassembled WGS sequence"/>
</dbReference>
<accession>A0A7J8LDW8</accession>
<reference evidence="2 3" key="1">
    <citation type="journal article" date="2019" name="Genome Biol. Evol.">
        <title>Insights into the evolution of the New World diploid cottons (Gossypium, subgenus Houzingenia) based on genome sequencing.</title>
        <authorList>
            <person name="Grover C.E."/>
            <person name="Arick M.A. 2nd"/>
            <person name="Thrash A."/>
            <person name="Conover J.L."/>
            <person name="Sanders W.S."/>
            <person name="Peterson D.G."/>
            <person name="Frelichowski J.E."/>
            <person name="Scheffler J.A."/>
            <person name="Scheffler B.E."/>
            <person name="Wendel J.F."/>
        </authorList>
    </citation>
    <scope>NUCLEOTIDE SEQUENCE [LARGE SCALE GENOMIC DNA]</scope>
    <source>
        <strain evidence="2">157</strain>
        <tissue evidence="2">Leaf</tissue>
    </source>
</reference>